<dbReference type="PANTHER" id="PTHR24020:SF87">
    <property type="entry name" value="COLLAGEN ALPHA-1(VI) CHAIN-LIKE"/>
    <property type="match status" value="1"/>
</dbReference>
<name>A0ABP0GHA4_CLALP</name>
<evidence type="ECO:0000256" key="1">
    <source>
        <dbReference type="ARBA" id="ARBA00022737"/>
    </source>
</evidence>
<dbReference type="PROSITE" id="PS50234">
    <property type="entry name" value="VWFA"/>
    <property type="match status" value="6"/>
</dbReference>
<evidence type="ECO:0000256" key="7">
    <source>
        <dbReference type="SAM" id="SignalP"/>
    </source>
</evidence>
<feature type="chain" id="PRO_5047244591" description="VWFA domain-containing protein" evidence="7">
    <location>
        <begin position="27"/>
        <end position="1794"/>
    </location>
</feature>
<feature type="compositionally biased region" description="Polar residues" evidence="6">
    <location>
        <begin position="1497"/>
        <end position="1510"/>
    </location>
</feature>
<dbReference type="InterPro" id="IPR002035">
    <property type="entry name" value="VWF_A"/>
</dbReference>
<dbReference type="SMART" id="SM00210">
    <property type="entry name" value="TSPN"/>
    <property type="match status" value="1"/>
</dbReference>
<proteinExistence type="inferred from homology"/>
<protein>
    <recommendedName>
        <fullName evidence="8">VWFA domain-containing protein</fullName>
    </recommendedName>
</protein>
<sequence>MSYFQHLFFLALGLVLMTSYNHDVIAVRLPAGCTTSSLDIVFLVDSSADVSSSSLRYYKNFVKKVIKPFDVNTVTVKPAVIMYGNDVAAVNTLNEVTSQLTRDFLTFSISNDGDKRGDGTSHVLPLLSKDDIIELTLDAPAVGGERRLGPALTYVCDDVLGLSQNSGNRFVQRQNVPKIVIVISAGSTGEGIPDELSCFNRDSNGQNDVTIIGIGIGKDGQRSLNHDYVAKRFNLQVDSDLLVSDDEVQRYICDTAVYTCPHAYHDLVFMIDGSNRVLPDQFEKMKAWVASVVEHFEIGQDRTRVGLVQIVEMKEILYSEFDLETYSDLSSVLEGIASITQLGGGSNPSTPLFHAVNHMFSPAEGARDDVAQIIIYVSAGGLGEGEDIEQALGDLKFSGLEVYAVGVGVDAAELKRVASSPASHHVTSIPSFDNFLLAKKNVLKEMCRYLLPRRPSSVIDVQFLVHSSMAPSLPSIPGTGDQISPQFEAAITSALLRNWIKKVIDNFFIGPNYAQVALATYGDDVKELFTLSELDSKAEVLNKIDTVESLVNEGRARTGFALTTIFANMSTQFRPEAEQIVVLLTDTNSEDDVISASEYYSSQNVRLIPVGYGTNINYDELSSLASTPSDVVYVTTDVTKLEDYVSNVVTKLSVPKVLDCENLEMDLQFVLDGSTSINEDNFHKVKEWVKSLVSTFDIGPYKNLAGVNQYSSTPNTEFNLGEYDNQEEVLGAVEEIKYKTGGTNIGHAINFTRRVSLTEPAGARPGVTKIVMVLTDGDSNDSIAEAADAMHEMKDVTTYAIGVAEALQNELEMIASKPVDKHVYKVDSFDAINLIRKSLLKDICEEGKKNRKKICPDKELDIVMLTDSSIGAKEKAFASTKKLLKELIKSFDVGPDSANFALLQYDLNVNIEFMLNEHKDAKSLLKAIDGVTSAYDSTTEPPSMLGSALMKVRELLKHEYAFGARANVPKVIVVITSSTSDDDLLLPAAELLHEEITVFAVSVGQAVNKTQIRQVVSRPRSYHFYPINRFKKLLEIQRSLSRRICSTSPPECFDRPVDVIFFPECSAAMSDSDFNIIKDVMQNFTNGFKVGPHGLHLGVLPTGNRDTTSISLNEFSNTESLNDAINSLERCEAGLVSSSGLPSLMEGFSSESGWRLNVTNIAVLIRSDVIKENIATTLMANKNGVTTITIGVGDVDADATSSLSSKPKALHTMHADDYRSLGDLTSRLIQRVCQDARCPMLERNDRFIQGVDMIDVYGLRDGKVPGVKPDKGSKRGDKAFRVIGSRCDLSTPKSDVVPARCLYYFTLVTLVSMKKKTSKESDWEILKIANNRGEVELSIQCSGRRREFRIVRRGMDDIIFNNDKAQSFFDKQWHQLEIRFGRDKVIMYLDCDKVGTYPIGIPLRHVINDTGTISTGTYLEGSSSPTFTLQDLTLKFHNGEVLNEDRHELCCRLKKYKNRRCKRDVPIKPSTALPAITSAPSTTTFIDGGKGPGPENIVQSTTPSPNQCTATCPPGPPGPVGPPGFNGEPGVPGSPGPKGASGHMGLPGFEGNKGEKGDVGPSGPPGSAAVTGDGEEIYIPGPPGPAGPKGEKGDVGRNGINGAQKGIPRGVPEQRVRQIAREVLNELLRTELPRMIVKYLEGQYGSLRSPERGAPGPPGDVGPRGNTGLAGPPGPPGERGLQGIQGVSGIRGTPGIQGIRGETGPGGVGRPGSIGPPGVPGVPGKAVHGRDGQRGEPGPRGPRGAPGPPGYQGARGSSGECDHRYCYRTISAFMHRNGHASSINGYTSNSNIKG</sequence>
<evidence type="ECO:0000256" key="4">
    <source>
        <dbReference type="ARBA" id="ARBA00023278"/>
    </source>
</evidence>
<feature type="domain" description="VWFA" evidence="8">
    <location>
        <begin position="666"/>
        <end position="843"/>
    </location>
</feature>
<feature type="signal peptide" evidence="7">
    <location>
        <begin position="1"/>
        <end position="26"/>
    </location>
</feature>
<evidence type="ECO:0000256" key="6">
    <source>
        <dbReference type="SAM" id="MobiDB-lite"/>
    </source>
</evidence>
<dbReference type="Proteomes" id="UP001642483">
    <property type="component" value="Unassembled WGS sequence"/>
</dbReference>
<feature type="region of interest" description="Disordered" evidence="6">
    <location>
        <begin position="1487"/>
        <end position="1594"/>
    </location>
</feature>
<dbReference type="Gene3D" id="2.60.120.200">
    <property type="match status" value="1"/>
</dbReference>
<comment type="similarity">
    <text evidence="5">Belongs to the fibril-associated collagens with interrupted helices (FACIT) family.</text>
</comment>
<reference evidence="9 10" key="1">
    <citation type="submission" date="2024-02" db="EMBL/GenBank/DDBJ databases">
        <authorList>
            <person name="Daric V."/>
            <person name="Darras S."/>
        </authorList>
    </citation>
    <scope>NUCLEOTIDE SEQUENCE [LARGE SCALE GENOMIC DNA]</scope>
</reference>
<keyword evidence="7" id="KW-0732">Signal</keyword>
<gene>
    <name evidence="9" type="ORF">CVLEPA_LOCUS23723</name>
</gene>
<accession>A0ABP0GHA4</accession>
<dbReference type="SUPFAM" id="SSF49899">
    <property type="entry name" value="Concanavalin A-like lectins/glucanases"/>
    <property type="match status" value="1"/>
</dbReference>
<dbReference type="Gene3D" id="1.20.5.320">
    <property type="entry name" value="6-Phosphogluconate Dehydrogenase, domain 3"/>
    <property type="match status" value="1"/>
</dbReference>
<dbReference type="PANTHER" id="PTHR24020">
    <property type="entry name" value="COLLAGEN ALPHA"/>
    <property type="match status" value="1"/>
</dbReference>
<dbReference type="InterPro" id="IPR008160">
    <property type="entry name" value="Collagen"/>
</dbReference>
<dbReference type="CDD" id="cd01450">
    <property type="entry name" value="vWFA_subfamily_ECM"/>
    <property type="match status" value="1"/>
</dbReference>
<feature type="compositionally biased region" description="Gly residues" evidence="6">
    <location>
        <begin position="1701"/>
        <end position="1712"/>
    </location>
</feature>
<dbReference type="InterPro" id="IPR013320">
    <property type="entry name" value="ConA-like_dom_sf"/>
</dbReference>
<dbReference type="PRINTS" id="PR00453">
    <property type="entry name" value="VWFADOMAIN"/>
</dbReference>
<dbReference type="InterPro" id="IPR050525">
    <property type="entry name" value="ECM_Assembly_Org"/>
</dbReference>
<feature type="domain" description="VWFA" evidence="8">
    <location>
        <begin position="266"/>
        <end position="446"/>
    </location>
</feature>
<dbReference type="SUPFAM" id="SSF53300">
    <property type="entry name" value="vWA-like"/>
    <property type="match status" value="6"/>
</dbReference>
<organism evidence="9 10">
    <name type="scientific">Clavelina lepadiformis</name>
    <name type="common">Light-bulb sea squirt</name>
    <name type="synonym">Ascidia lepadiformis</name>
    <dbReference type="NCBI Taxonomy" id="159417"/>
    <lineage>
        <taxon>Eukaryota</taxon>
        <taxon>Metazoa</taxon>
        <taxon>Chordata</taxon>
        <taxon>Tunicata</taxon>
        <taxon>Ascidiacea</taxon>
        <taxon>Aplousobranchia</taxon>
        <taxon>Clavelinidae</taxon>
        <taxon>Clavelina</taxon>
    </lineage>
</organism>
<evidence type="ECO:0000256" key="2">
    <source>
        <dbReference type="ARBA" id="ARBA00022889"/>
    </source>
</evidence>
<evidence type="ECO:0000313" key="10">
    <source>
        <dbReference type="Proteomes" id="UP001642483"/>
    </source>
</evidence>
<dbReference type="Pfam" id="PF00092">
    <property type="entry name" value="VWA"/>
    <property type="match status" value="6"/>
</dbReference>
<feature type="domain" description="VWFA" evidence="8">
    <location>
        <begin position="1058"/>
        <end position="1228"/>
    </location>
</feature>
<keyword evidence="1" id="KW-0677">Repeat</keyword>
<feature type="domain" description="VWFA" evidence="8">
    <location>
        <begin position="861"/>
        <end position="1040"/>
    </location>
</feature>
<dbReference type="SMART" id="SM00327">
    <property type="entry name" value="VWA"/>
    <property type="match status" value="6"/>
</dbReference>
<keyword evidence="10" id="KW-1185">Reference proteome</keyword>
<feature type="domain" description="VWFA" evidence="8">
    <location>
        <begin position="460"/>
        <end position="648"/>
    </location>
</feature>
<feature type="compositionally biased region" description="Pro residues" evidence="6">
    <location>
        <begin position="1513"/>
        <end position="1522"/>
    </location>
</feature>
<comment type="caution">
    <text evidence="9">The sequence shown here is derived from an EMBL/GenBank/DDBJ whole genome shotgun (WGS) entry which is preliminary data.</text>
</comment>
<evidence type="ECO:0000259" key="8">
    <source>
        <dbReference type="PROSITE" id="PS50234"/>
    </source>
</evidence>
<feature type="domain" description="VWFA" evidence="8">
    <location>
        <begin position="39"/>
        <end position="219"/>
    </location>
</feature>
<dbReference type="InterPro" id="IPR048287">
    <property type="entry name" value="TSPN-like_N"/>
</dbReference>
<evidence type="ECO:0000256" key="3">
    <source>
        <dbReference type="ARBA" id="ARBA00023119"/>
    </source>
</evidence>
<dbReference type="Pfam" id="PF01391">
    <property type="entry name" value="Collagen"/>
    <property type="match status" value="2"/>
</dbReference>
<dbReference type="Gene3D" id="3.40.50.410">
    <property type="entry name" value="von Willebrand factor, type A domain"/>
    <property type="match status" value="6"/>
</dbReference>
<evidence type="ECO:0000256" key="5">
    <source>
        <dbReference type="ARBA" id="ARBA00049648"/>
    </source>
</evidence>
<dbReference type="EMBL" id="CAWYQH010000119">
    <property type="protein sequence ID" value="CAK8691132.1"/>
    <property type="molecule type" value="Genomic_DNA"/>
</dbReference>
<keyword evidence="4" id="KW-0379">Hydroxylation</keyword>
<dbReference type="InterPro" id="IPR036465">
    <property type="entry name" value="vWFA_dom_sf"/>
</dbReference>
<keyword evidence="3" id="KW-0176">Collagen</keyword>
<keyword evidence="2" id="KW-0130">Cell adhesion</keyword>
<evidence type="ECO:0000313" key="9">
    <source>
        <dbReference type="EMBL" id="CAK8691132.1"/>
    </source>
</evidence>
<feature type="region of interest" description="Disordered" evidence="6">
    <location>
        <begin position="1646"/>
        <end position="1760"/>
    </location>
</feature>